<dbReference type="Pfam" id="PF22936">
    <property type="entry name" value="Pol_BBD"/>
    <property type="match status" value="1"/>
</dbReference>
<dbReference type="SUPFAM" id="SSF55282">
    <property type="entry name" value="RL5-like"/>
    <property type="match status" value="1"/>
</dbReference>
<dbReference type="PANTHER" id="PTHR42648:SF18">
    <property type="entry name" value="RETROTRANSPOSON, UNCLASSIFIED-LIKE PROTEIN"/>
    <property type="match status" value="1"/>
</dbReference>
<sequence>MEMEFCEFSPELEDHFEIFEHIRGFNVTIVTSANTQDETLPPWSGFFQKDKEESQSMRPDPDVPFSREGNRVNKVAIRMNGSSLGLSFAPRGAGSNPVCDNHKAFDHRISREPRWLCDSFDENNLFIFDDESIIISPVRKMPFRKKPHDSMNICLWIIDSGCSKHMTGNRALLTNYVEKFLGTIRFGNNDFAMIASYEDVVIGSMTIKKVYYVEGLRHNLFSIEQFCDKVLEVAFRKSTCFVRNEDGVDLLTGDRSSNLYTIALNEVASNSSTCLLAKASFLQSWLWHQRLSHLNFATINNLVKTNLVQDEALDVIISFIKKTQVNLQLQVQHVRTDNGMEFKNKTLAEFFDEVGITQQFSAARTPQQNGVVERRNRTLVEADVGKLKAIGDIRVFVGYSKESVDFRIYNKRTRKIYESVNVNFNEISEMASKQFSLEPDLSNLNETRKSSNPSILQVSETSKKDLEDLFQKFYDEYFDASKIMKSLTMNVELLMSKFPRTKKKFFIRVLNHFKRNLH</sequence>
<dbReference type="Pfam" id="PF25597">
    <property type="entry name" value="SH3_retrovirus"/>
    <property type="match status" value="1"/>
</dbReference>
<accession>A0A6L2L3G1</accession>
<comment type="caution">
    <text evidence="3">The sequence shown here is derived from an EMBL/GenBank/DDBJ whole genome shotgun (WGS) entry which is preliminary data.</text>
</comment>
<dbReference type="AlphaFoldDB" id="A0A6L2L3G1"/>
<evidence type="ECO:0000313" key="3">
    <source>
        <dbReference type="EMBL" id="GEU55232.1"/>
    </source>
</evidence>
<dbReference type="InterPro" id="IPR022803">
    <property type="entry name" value="Ribosomal_uL5_dom_sf"/>
</dbReference>
<dbReference type="PROSITE" id="PS50994">
    <property type="entry name" value="INTEGRASE"/>
    <property type="match status" value="1"/>
</dbReference>
<reference evidence="3" key="1">
    <citation type="journal article" date="2019" name="Sci. Rep.">
        <title>Draft genome of Tanacetum cinerariifolium, the natural source of mosquito coil.</title>
        <authorList>
            <person name="Yamashiro T."/>
            <person name="Shiraishi A."/>
            <person name="Satake H."/>
            <person name="Nakayama K."/>
        </authorList>
    </citation>
    <scope>NUCLEOTIDE SEQUENCE</scope>
</reference>
<dbReference type="PANTHER" id="PTHR42648">
    <property type="entry name" value="TRANSPOSASE, PUTATIVE-RELATED"/>
    <property type="match status" value="1"/>
</dbReference>
<dbReference type="Gene3D" id="3.30.1440.10">
    <property type="match status" value="1"/>
</dbReference>
<dbReference type="GO" id="GO:0003676">
    <property type="term" value="F:nucleic acid binding"/>
    <property type="evidence" value="ECO:0007669"/>
    <property type="project" value="InterPro"/>
</dbReference>
<evidence type="ECO:0000259" key="2">
    <source>
        <dbReference type="PROSITE" id="PS50994"/>
    </source>
</evidence>
<dbReference type="InterPro" id="IPR036397">
    <property type="entry name" value="RNaseH_sf"/>
</dbReference>
<dbReference type="Pfam" id="PF13976">
    <property type="entry name" value="gag_pre-integrs"/>
    <property type="match status" value="1"/>
</dbReference>
<dbReference type="GO" id="GO:0006508">
    <property type="term" value="P:proteolysis"/>
    <property type="evidence" value="ECO:0007669"/>
    <property type="project" value="UniProtKB-KW"/>
</dbReference>
<dbReference type="EMBL" id="BKCJ010003462">
    <property type="protein sequence ID" value="GEU55232.1"/>
    <property type="molecule type" value="Genomic_DNA"/>
</dbReference>
<dbReference type="GO" id="GO:0015074">
    <property type="term" value="P:DNA integration"/>
    <property type="evidence" value="ECO:0007669"/>
    <property type="project" value="InterPro"/>
</dbReference>
<dbReference type="Gene3D" id="3.30.420.10">
    <property type="entry name" value="Ribonuclease H-like superfamily/Ribonuclease H"/>
    <property type="match status" value="1"/>
</dbReference>
<dbReference type="InterPro" id="IPR057670">
    <property type="entry name" value="SH3_retrovirus"/>
</dbReference>
<dbReference type="InterPro" id="IPR025724">
    <property type="entry name" value="GAG-pre-integrase_dom"/>
</dbReference>
<dbReference type="InterPro" id="IPR039537">
    <property type="entry name" value="Retrotran_Ty1/copia-like"/>
</dbReference>
<dbReference type="GO" id="GO:0008233">
    <property type="term" value="F:peptidase activity"/>
    <property type="evidence" value="ECO:0007669"/>
    <property type="project" value="UniProtKB-KW"/>
</dbReference>
<feature type="domain" description="Integrase catalytic" evidence="2">
    <location>
        <begin position="334"/>
        <end position="447"/>
    </location>
</feature>
<dbReference type="InterPro" id="IPR012337">
    <property type="entry name" value="RNaseH-like_sf"/>
</dbReference>
<dbReference type="SUPFAM" id="SSF53098">
    <property type="entry name" value="Ribonuclease H-like"/>
    <property type="match status" value="1"/>
</dbReference>
<dbReference type="InterPro" id="IPR054722">
    <property type="entry name" value="PolX-like_BBD"/>
</dbReference>
<gene>
    <name evidence="3" type="ORF">Tci_027210</name>
</gene>
<proteinExistence type="predicted"/>
<keyword evidence="1" id="KW-0645">Protease</keyword>
<organism evidence="3">
    <name type="scientific">Tanacetum cinerariifolium</name>
    <name type="common">Dalmatian daisy</name>
    <name type="synonym">Chrysanthemum cinerariifolium</name>
    <dbReference type="NCBI Taxonomy" id="118510"/>
    <lineage>
        <taxon>Eukaryota</taxon>
        <taxon>Viridiplantae</taxon>
        <taxon>Streptophyta</taxon>
        <taxon>Embryophyta</taxon>
        <taxon>Tracheophyta</taxon>
        <taxon>Spermatophyta</taxon>
        <taxon>Magnoliopsida</taxon>
        <taxon>eudicotyledons</taxon>
        <taxon>Gunneridae</taxon>
        <taxon>Pentapetalae</taxon>
        <taxon>asterids</taxon>
        <taxon>campanulids</taxon>
        <taxon>Asterales</taxon>
        <taxon>Asteraceae</taxon>
        <taxon>Asteroideae</taxon>
        <taxon>Anthemideae</taxon>
        <taxon>Anthemidinae</taxon>
        <taxon>Tanacetum</taxon>
    </lineage>
</organism>
<name>A0A6L2L3G1_TANCI</name>
<evidence type="ECO:0000256" key="1">
    <source>
        <dbReference type="ARBA" id="ARBA00022670"/>
    </source>
</evidence>
<protein>
    <submittedName>
        <fullName evidence="3">Integrase, catalytic region, zinc finger, CCHC-type, peptidase aspartic, catalytic</fullName>
    </submittedName>
</protein>
<dbReference type="InterPro" id="IPR001584">
    <property type="entry name" value="Integrase_cat-core"/>
</dbReference>
<keyword evidence="1" id="KW-0378">Hydrolase</keyword>